<dbReference type="GO" id="GO:0042421">
    <property type="term" value="P:norepinephrine biosynthetic process"/>
    <property type="evidence" value="ECO:0007669"/>
    <property type="project" value="TreeGrafter"/>
</dbReference>
<evidence type="ECO:0000256" key="4">
    <source>
        <dbReference type="ARBA" id="ARBA00022692"/>
    </source>
</evidence>
<dbReference type="InterPro" id="IPR014784">
    <property type="entry name" value="Cu2_ascorb_mOase-like_C"/>
</dbReference>
<reference evidence="16 17" key="1">
    <citation type="submission" date="2020-08" db="EMBL/GenBank/DDBJ databases">
        <title>Aphidius gifuensis genome sequencing and assembly.</title>
        <authorList>
            <person name="Du Z."/>
        </authorList>
    </citation>
    <scope>NUCLEOTIDE SEQUENCE [LARGE SCALE GENOMIC DNA]</scope>
    <source>
        <strain evidence="16">YNYX2018</strain>
        <tissue evidence="16">Adults</tissue>
    </source>
</reference>
<evidence type="ECO:0000256" key="1">
    <source>
        <dbReference type="ARBA" id="ARBA00001973"/>
    </source>
</evidence>
<evidence type="ECO:0000256" key="11">
    <source>
        <dbReference type="ARBA" id="ARBA00023157"/>
    </source>
</evidence>
<dbReference type="InterPro" id="IPR024548">
    <property type="entry name" value="Cu2_monoox_C"/>
</dbReference>
<dbReference type="Pfam" id="PF01082">
    <property type="entry name" value="Cu2_monooxygen"/>
    <property type="match status" value="1"/>
</dbReference>
<keyword evidence="14" id="KW-0732">Signal</keyword>
<dbReference type="AlphaFoldDB" id="A0A834XQK6"/>
<keyword evidence="9" id="KW-0503">Monooxygenase</keyword>
<evidence type="ECO:0000256" key="9">
    <source>
        <dbReference type="ARBA" id="ARBA00023033"/>
    </source>
</evidence>
<keyword evidence="10" id="KW-0472">Membrane</keyword>
<dbReference type="Pfam" id="PF03712">
    <property type="entry name" value="Cu2_monoox_C"/>
    <property type="match status" value="1"/>
</dbReference>
<evidence type="ECO:0000256" key="14">
    <source>
        <dbReference type="SAM" id="SignalP"/>
    </source>
</evidence>
<gene>
    <name evidence="16" type="ORF">HCN44_007396</name>
</gene>
<dbReference type="Gene3D" id="2.60.120.230">
    <property type="match status" value="1"/>
</dbReference>
<dbReference type="Gene3D" id="2.60.120.310">
    <property type="entry name" value="Copper type II, ascorbate-dependent monooxygenase, N-terminal domain"/>
    <property type="match status" value="1"/>
</dbReference>
<dbReference type="InterPro" id="IPR045266">
    <property type="entry name" value="DOH_DOMON"/>
</dbReference>
<dbReference type="InterPro" id="IPR036939">
    <property type="entry name" value="Cu2_ascorb_mOase_N_sf"/>
</dbReference>
<feature type="domain" description="DOMON" evidence="15">
    <location>
        <begin position="33"/>
        <end position="153"/>
    </location>
</feature>
<comment type="cofactor">
    <cofactor evidence="1">
        <name>Cu(2+)</name>
        <dbReference type="ChEBI" id="CHEBI:29036"/>
    </cofactor>
</comment>
<comment type="similarity">
    <text evidence="3">Belongs to the copper type II ascorbate-dependent monooxygenase family.</text>
</comment>
<dbReference type="EMBL" id="JACMRX010000005">
    <property type="protein sequence ID" value="KAF7989086.1"/>
    <property type="molecule type" value="Genomic_DNA"/>
</dbReference>
<dbReference type="GO" id="GO:0004500">
    <property type="term" value="F:dopamine beta-monooxygenase activity"/>
    <property type="evidence" value="ECO:0007669"/>
    <property type="project" value="InterPro"/>
</dbReference>
<dbReference type="OrthoDB" id="129121at2759"/>
<sequence length="593" mass="67592">MKLIVILFIIKTVISLRSSDHHQLSIHKIPLGSEATFNWRIQPIDETVEIEIHYSADEFSWFAIGFSKRGEFKNADYCVLWIDWHRDVHFNDAWSNENGILNIDEHQDCNGFVWKKPDINNLTKFAFTRKFDTCDVHDYVIERGTTHIVWSKGTGPLSSLNGLDIIADSTSSSMSRTELLKFGKHINNIFPTDTWKYELLADQVRVPDVETTYWCRVQRLPHILSKKHHILQFGPAIQKGNEHLVHHMEVFHCAGSIDASVPLYSGPCDSPDRPQATQICKKVLAAWAMGADAFVYPKETGLSIGGEQFNPYIMLEIHYNNPERIKEKIDSSGIEFYLTETLRKYDAGVIELGLEYIDKMAIPPRQESFELSGHCIAECTGVGLPQSGIYVFGSQLHTHLTGTKVQTRHIRDGQELSPLNYDNHYSTHFQEIRLLPKPVHVMPGDSLITTCSYNTLDRENVTLGGFSISDEMCVNYIHYYPNARLEVCKSSISDDALRTYFRYMREWENQKTNFDDEISTSYKNIEWTKIRVAALHDLYQAAPLSMQCNSSDGSRLPGLWDNSAATPVKLPLAPPARDCPSINSHNNNLDQSM</sequence>
<evidence type="ECO:0000313" key="17">
    <source>
        <dbReference type="Proteomes" id="UP000639338"/>
    </source>
</evidence>
<dbReference type="PANTHER" id="PTHR10157:SF29">
    <property type="entry name" value="DOPAMINE BETA-HYDROXYLASE"/>
    <property type="match status" value="1"/>
</dbReference>
<keyword evidence="11" id="KW-1015">Disulfide bond</keyword>
<dbReference type="PRINTS" id="PR00767">
    <property type="entry name" value="DBMONOXGNASE"/>
</dbReference>
<dbReference type="SMART" id="SM00664">
    <property type="entry name" value="DoH"/>
    <property type="match status" value="1"/>
</dbReference>
<evidence type="ECO:0000256" key="5">
    <source>
        <dbReference type="ARBA" id="ARBA00022723"/>
    </source>
</evidence>
<keyword evidence="6" id="KW-1133">Transmembrane helix</keyword>
<evidence type="ECO:0000256" key="10">
    <source>
        <dbReference type="ARBA" id="ARBA00023136"/>
    </source>
</evidence>
<evidence type="ECO:0000256" key="12">
    <source>
        <dbReference type="ARBA" id="ARBA00023180"/>
    </source>
</evidence>
<dbReference type="Pfam" id="PF03351">
    <property type="entry name" value="DOMON"/>
    <property type="match status" value="1"/>
</dbReference>
<dbReference type="GO" id="GO:0005615">
    <property type="term" value="C:extracellular space"/>
    <property type="evidence" value="ECO:0007669"/>
    <property type="project" value="TreeGrafter"/>
</dbReference>
<dbReference type="GO" id="GO:0006589">
    <property type="term" value="P:octopamine biosynthetic process"/>
    <property type="evidence" value="ECO:0007669"/>
    <property type="project" value="TreeGrafter"/>
</dbReference>
<evidence type="ECO:0000256" key="7">
    <source>
        <dbReference type="ARBA" id="ARBA00023002"/>
    </source>
</evidence>
<evidence type="ECO:0000259" key="15">
    <source>
        <dbReference type="PROSITE" id="PS50836"/>
    </source>
</evidence>
<keyword evidence="12" id="KW-0325">Glycoprotein</keyword>
<keyword evidence="5" id="KW-0479">Metal-binding</keyword>
<dbReference type="CDD" id="cd09631">
    <property type="entry name" value="DOMON_DOH"/>
    <property type="match status" value="1"/>
</dbReference>
<keyword evidence="7" id="KW-0560">Oxidoreductase</keyword>
<dbReference type="FunFam" id="2.60.120.230:FF:000001">
    <property type="entry name" value="Monooxygenase, DBH-like 1"/>
    <property type="match status" value="1"/>
</dbReference>
<dbReference type="GO" id="GO:0030667">
    <property type="term" value="C:secretory granule membrane"/>
    <property type="evidence" value="ECO:0007669"/>
    <property type="project" value="TreeGrafter"/>
</dbReference>
<dbReference type="SUPFAM" id="SSF49742">
    <property type="entry name" value="PHM/PNGase F"/>
    <property type="match status" value="2"/>
</dbReference>
<evidence type="ECO:0000256" key="2">
    <source>
        <dbReference type="ARBA" id="ARBA00004167"/>
    </source>
</evidence>
<evidence type="ECO:0000256" key="6">
    <source>
        <dbReference type="ARBA" id="ARBA00022989"/>
    </source>
</evidence>
<name>A0A834XQK6_APHGI</name>
<evidence type="ECO:0000256" key="13">
    <source>
        <dbReference type="SAM" id="MobiDB-lite"/>
    </source>
</evidence>
<dbReference type="GO" id="GO:0042420">
    <property type="term" value="P:dopamine catabolic process"/>
    <property type="evidence" value="ECO:0007669"/>
    <property type="project" value="TreeGrafter"/>
</dbReference>
<protein>
    <recommendedName>
        <fullName evidence="15">DOMON domain-containing protein</fullName>
    </recommendedName>
</protein>
<feature type="chain" id="PRO_5032490029" description="DOMON domain-containing protein" evidence="14">
    <location>
        <begin position="16"/>
        <end position="593"/>
    </location>
</feature>
<comment type="caution">
    <text evidence="16">The sequence shown here is derived from an EMBL/GenBank/DDBJ whole genome shotgun (WGS) entry which is preliminary data.</text>
</comment>
<dbReference type="InterPro" id="IPR000945">
    <property type="entry name" value="DBH-like"/>
</dbReference>
<dbReference type="InterPro" id="IPR000323">
    <property type="entry name" value="Cu2_ascorb_mOase_N"/>
</dbReference>
<dbReference type="PANTHER" id="PTHR10157">
    <property type="entry name" value="DOPAMINE BETA HYDROXYLASE RELATED"/>
    <property type="match status" value="1"/>
</dbReference>
<dbReference type="PROSITE" id="PS00084">
    <property type="entry name" value="CU2_MONOOXYGENASE_1"/>
    <property type="match status" value="1"/>
</dbReference>
<dbReference type="PROSITE" id="PS50836">
    <property type="entry name" value="DOMON"/>
    <property type="match status" value="1"/>
</dbReference>
<feature type="compositionally biased region" description="Polar residues" evidence="13">
    <location>
        <begin position="581"/>
        <end position="593"/>
    </location>
</feature>
<evidence type="ECO:0000256" key="3">
    <source>
        <dbReference type="ARBA" id="ARBA00010676"/>
    </source>
</evidence>
<proteinExistence type="inferred from homology"/>
<evidence type="ECO:0000313" key="16">
    <source>
        <dbReference type="EMBL" id="KAF7989086.1"/>
    </source>
</evidence>
<feature type="region of interest" description="Disordered" evidence="13">
    <location>
        <begin position="572"/>
        <end position="593"/>
    </location>
</feature>
<keyword evidence="8" id="KW-0186">Copper</keyword>
<organism evidence="16 17">
    <name type="scientific">Aphidius gifuensis</name>
    <name type="common">Parasitoid wasp</name>
    <dbReference type="NCBI Taxonomy" id="684658"/>
    <lineage>
        <taxon>Eukaryota</taxon>
        <taxon>Metazoa</taxon>
        <taxon>Ecdysozoa</taxon>
        <taxon>Arthropoda</taxon>
        <taxon>Hexapoda</taxon>
        <taxon>Insecta</taxon>
        <taxon>Pterygota</taxon>
        <taxon>Neoptera</taxon>
        <taxon>Endopterygota</taxon>
        <taxon>Hymenoptera</taxon>
        <taxon>Apocrita</taxon>
        <taxon>Ichneumonoidea</taxon>
        <taxon>Braconidae</taxon>
        <taxon>Aphidiinae</taxon>
        <taxon>Aphidius</taxon>
    </lineage>
</organism>
<dbReference type="InterPro" id="IPR020611">
    <property type="entry name" value="Cu2_ascorb_mOase_CS-1"/>
</dbReference>
<evidence type="ECO:0000256" key="8">
    <source>
        <dbReference type="ARBA" id="ARBA00023008"/>
    </source>
</evidence>
<keyword evidence="17" id="KW-1185">Reference proteome</keyword>
<accession>A0A834XQK6</accession>
<dbReference type="InterPro" id="IPR008977">
    <property type="entry name" value="PHM/PNGase_F_dom_sf"/>
</dbReference>
<dbReference type="Proteomes" id="UP000639338">
    <property type="component" value="Unassembled WGS sequence"/>
</dbReference>
<comment type="subcellular location">
    <subcellularLocation>
        <location evidence="2">Membrane</location>
        <topology evidence="2">Single-pass membrane protein</topology>
    </subcellularLocation>
</comment>
<dbReference type="InterPro" id="IPR028460">
    <property type="entry name" value="Tbh/DBH"/>
</dbReference>
<dbReference type="InterPro" id="IPR005018">
    <property type="entry name" value="DOMON_domain"/>
</dbReference>
<dbReference type="GO" id="GO:0005507">
    <property type="term" value="F:copper ion binding"/>
    <property type="evidence" value="ECO:0007669"/>
    <property type="project" value="InterPro"/>
</dbReference>
<feature type="signal peptide" evidence="14">
    <location>
        <begin position="1"/>
        <end position="15"/>
    </location>
</feature>
<dbReference type="FunFam" id="2.60.120.310:FF:000004">
    <property type="entry name" value="DBH-like monooxygenase protein 1"/>
    <property type="match status" value="1"/>
</dbReference>
<keyword evidence="4" id="KW-0812">Transmembrane</keyword>